<dbReference type="InterPro" id="IPR001251">
    <property type="entry name" value="CRAL-TRIO_dom"/>
</dbReference>
<evidence type="ECO:0000313" key="6">
    <source>
        <dbReference type="EMBL" id="KAL1497482.1"/>
    </source>
</evidence>
<name>A0ABD1EQX1_HYPHA</name>
<dbReference type="SUPFAM" id="SSF52087">
    <property type="entry name" value="CRAL/TRIO domain"/>
    <property type="match status" value="1"/>
</dbReference>
<dbReference type="PANTHER" id="PTHR12112">
    <property type="entry name" value="BNIP - RELATED"/>
    <property type="match status" value="1"/>
</dbReference>
<dbReference type="InterPro" id="IPR022181">
    <property type="entry name" value="Bcl2-/adenovirus-E1B"/>
</dbReference>
<keyword evidence="7" id="KW-1185">Reference proteome</keyword>
<keyword evidence="3" id="KW-0464">Manganese</keyword>
<evidence type="ECO:0000259" key="5">
    <source>
        <dbReference type="PROSITE" id="PS50191"/>
    </source>
</evidence>
<dbReference type="PANTHER" id="PTHR12112:SF22">
    <property type="entry name" value="MANGANESE-DEPENDENT INORGANIC PYROPHOSPHATASE-RELATED"/>
    <property type="match status" value="1"/>
</dbReference>
<dbReference type="EMBL" id="JBDJPC010000006">
    <property type="protein sequence ID" value="KAL1497482.1"/>
    <property type="molecule type" value="Genomic_DNA"/>
</dbReference>
<reference evidence="6 7" key="1">
    <citation type="submission" date="2024-05" db="EMBL/GenBank/DDBJ databases">
        <title>Genetic variation in Jamaican populations of the coffee berry borer (Hypothenemus hampei).</title>
        <authorList>
            <person name="Errbii M."/>
            <person name="Myrie A."/>
        </authorList>
    </citation>
    <scope>NUCLEOTIDE SEQUENCE [LARGE SCALE GENOMIC DNA]</scope>
    <source>
        <strain evidence="6">JA-Hopewell-2020-01-JO</strain>
        <tissue evidence="6">Whole body</tissue>
    </source>
</reference>
<comment type="caution">
    <text evidence="6">The sequence shown here is derived from an EMBL/GenBank/DDBJ whole genome shotgun (WGS) entry which is preliminary data.</text>
</comment>
<keyword evidence="1" id="KW-0479">Metal-binding</keyword>
<gene>
    <name evidence="6" type="ORF">ABEB36_008440</name>
</gene>
<accession>A0ABD1EQX1</accession>
<evidence type="ECO:0000256" key="2">
    <source>
        <dbReference type="ARBA" id="ARBA00022801"/>
    </source>
</evidence>
<dbReference type="InterPro" id="IPR036865">
    <property type="entry name" value="CRAL-TRIO_dom_sf"/>
</dbReference>
<dbReference type="Pfam" id="PF12496">
    <property type="entry name" value="BNIP2"/>
    <property type="match status" value="1"/>
</dbReference>
<evidence type="ECO:0000256" key="1">
    <source>
        <dbReference type="ARBA" id="ARBA00022723"/>
    </source>
</evidence>
<dbReference type="Gene3D" id="3.40.525.10">
    <property type="entry name" value="CRAL-TRIO lipid binding domain"/>
    <property type="match status" value="1"/>
</dbReference>
<dbReference type="Pfam" id="PF13716">
    <property type="entry name" value="CRAL_TRIO_2"/>
    <property type="match status" value="1"/>
</dbReference>
<evidence type="ECO:0000256" key="4">
    <source>
        <dbReference type="SAM" id="MobiDB-lite"/>
    </source>
</evidence>
<evidence type="ECO:0000256" key="3">
    <source>
        <dbReference type="ARBA" id="ARBA00023211"/>
    </source>
</evidence>
<organism evidence="6 7">
    <name type="scientific">Hypothenemus hampei</name>
    <name type="common">Coffee berry borer</name>
    <dbReference type="NCBI Taxonomy" id="57062"/>
    <lineage>
        <taxon>Eukaryota</taxon>
        <taxon>Metazoa</taxon>
        <taxon>Ecdysozoa</taxon>
        <taxon>Arthropoda</taxon>
        <taxon>Hexapoda</taxon>
        <taxon>Insecta</taxon>
        <taxon>Pterygota</taxon>
        <taxon>Neoptera</taxon>
        <taxon>Endopterygota</taxon>
        <taxon>Coleoptera</taxon>
        <taxon>Polyphaga</taxon>
        <taxon>Cucujiformia</taxon>
        <taxon>Curculionidae</taxon>
        <taxon>Scolytinae</taxon>
        <taxon>Hypothenemus</taxon>
    </lineage>
</organism>
<dbReference type="AlphaFoldDB" id="A0ABD1EQX1"/>
<proteinExistence type="predicted"/>
<evidence type="ECO:0000313" key="7">
    <source>
        <dbReference type="Proteomes" id="UP001566132"/>
    </source>
</evidence>
<keyword evidence="2" id="KW-0378">Hydrolase</keyword>
<dbReference type="PROSITE" id="PS50191">
    <property type="entry name" value="CRAL_TRIO"/>
    <property type="match status" value="1"/>
</dbReference>
<feature type="region of interest" description="Disordered" evidence="4">
    <location>
        <begin position="1"/>
        <end position="44"/>
    </location>
</feature>
<feature type="domain" description="CRAL-TRIO" evidence="5">
    <location>
        <begin position="270"/>
        <end position="430"/>
    </location>
</feature>
<dbReference type="Proteomes" id="UP001566132">
    <property type="component" value="Unassembled WGS sequence"/>
</dbReference>
<dbReference type="CDD" id="cd00170">
    <property type="entry name" value="SEC14"/>
    <property type="match status" value="1"/>
</dbReference>
<feature type="compositionally biased region" description="Basic and acidic residues" evidence="4">
    <location>
        <begin position="19"/>
        <end position="38"/>
    </location>
</feature>
<protein>
    <recommendedName>
        <fullName evidence="5">CRAL-TRIO domain-containing protein</fullName>
    </recommendedName>
</protein>
<sequence length="431" mass="49522">MEENLRNSLDLGESMTSKHPAELNGRNKPESFNAEKKNNPITNRISIQTENATDSHPLMYSARSTRSLDFPDLIPEEAKNRYIENKFSQDSHKDLHSPSCDLFEKQLNMPILNYEDKLPVFPDSPSALKKLLMFDLPNETGYDPTSDTENDKSVYEAHLSSNLENVSLTMTEKEGNLNFLAHNKRSNKLRRIRIVHNENGKSESSSINSDSEDSLKSDIFEEDAVKTKTVTEEGSVSSEPIEPLSAAEERRYARNWQRMILPGGEHRTIDMRVIEPYKRVLSHGGYLKAGGHTAIVVFAACYLPDKSRVDYDYVMDNLFLYVLWTLERLVTDDYIIIYLHGAATRLPSFSWLKRCYDIVGRKLKKNLSYLYIVHPTIWIKTMLYMLKPFISSKVYRKIFFVSNLRDLLIKVPIEVASIPDKVRAFDSLHGI</sequence>